<reference evidence="1 2" key="1">
    <citation type="journal article" date="2024" name="Nat. Commun.">
        <title>Phylogenomics reveals the evolutionary origins of lichenization in chlorophyte algae.</title>
        <authorList>
            <person name="Puginier C."/>
            <person name="Libourel C."/>
            <person name="Otte J."/>
            <person name="Skaloud P."/>
            <person name="Haon M."/>
            <person name="Grisel S."/>
            <person name="Petersen M."/>
            <person name="Berrin J.G."/>
            <person name="Delaux P.M."/>
            <person name="Dal Grande F."/>
            <person name="Keller J."/>
        </authorList>
    </citation>
    <scope>NUCLEOTIDE SEQUENCE [LARGE SCALE GENOMIC DNA]</scope>
    <source>
        <strain evidence="1 2">SAG 245.80</strain>
    </source>
</reference>
<evidence type="ECO:0000313" key="1">
    <source>
        <dbReference type="EMBL" id="KAK9834285.1"/>
    </source>
</evidence>
<keyword evidence="2" id="KW-1185">Reference proteome</keyword>
<sequence>MKKLVSHVVRRLQRANLDVFVDSLKGIFDITGWEYKPDCFEAPLVDEVLEKLLDDLSFYDRMLYLDMLTKGPEDLQVLSNLTELNLADSWKNQTYALPVFGCAASLLGTGARGEHIA</sequence>
<name>A0AAW1RJR8_9CHLO</name>
<dbReference type="Proteomes" id="UP001445335">
    <property type="component" value="Unassembled WGS sequence"/>
</dbReference>
<dbReference type="EMBL" id="JALJOU010000032">
    <property type="protein sequence ID" value="KAK9834285.1"/>
    <property type="molecule type" value="Genomic_DNA"/>
</dbReference>
<evidence type="ECO:0000313" key="2">
    <source>
        <dbReference type="Proteomes" id="UP001445335"/>
    </source>
</evidence>
<comment type="caution">
    <text evidence="1">The sequence shown here is derived from an EMBL/GenBank/DDBJ whole genome shotgun (WGS) entry which is preliminary data.</text>
</comment>
<protein>
    <submittedName>
        <fullName evidence="1">Uncharacterized protein</fullName>
    </submittedName>
</protein>
<dbReference type="AlphaFoldDB" id="A0AAW1RJR8"/>
<gene>
    <name evidence="1" type="ORF">WJX81_003414</name>
</gene>
<accession>A0AAW1RJR8</accession>
<organism evidence="1 2">
    <name type="scientific">Elliptochloris bilobata</name>
    <dbReference type="NCBI Taxonomy" id="381761"/>
    <lineage>
        <taxon>Eukaryota</taxon>
        <taxon>Viridiplantae</taxon>
        <taxon>Chlorophyta</taxon>
        <taxon>core chlorophytes</taxon>
        <taxon>Trebouxiophyceae</taxon>
        <taxon>Trebouxiophyceae incertae sedis</taxon>
        <taxon>Elliptochloris clade</taxon>
        <taxon>Elliptochloris</taxon>
    </lineage>
</organism>
<proteinExistence type="predicted"/>